<organism evidence="11 12">
    <name type="scientific">Lentinus tigrinus ALCF2SS1-6</name>
    <dbReference type="NCBI Taxonomy" id="1328759"/>
    <lineage>
        <taxon>Eukaryota</taxon>
        <taxon>Fungi</taxon>
        <taxon>Dikarya</taxon>
        <taxon>Basidiomycota</taxon>
        <taxon>Agaricomycotina</taxon>
        <taxon>Agaricomycetes</taxon>
        <taxon>Polyporales</taxon>
        <taxon>Polyporaceae</taxon>
        <taxon>Lentinus</taxon>
    </lineage>
</organism>
<feature type="region of interest" description="Disordered" evidence="8">
    <location>
        <begin position="287"/>
        <end position="416"/>
    </location>
</feature>
<feature type="region of interest" description="Disordered" evidence="8">
    <location>
        <begin position="531"/>
        <end position="561"/>
    </location>
</feature>
<dbReference type="InterPro" id="IPR031160">
    <property type="entry name" value="F_BAR_dom"/>
</dbReference>
<feature type="region of interest" description="Disordered" evidence="8">
    <location>
        <begin position="574"/>
        <end position="896"/>
    </location>
</feature>
<dbReference type="Pfam" id="PF00018">
    <property type="entry name" value="SH3_1"/>
    <property type="match status" value="1"/>
</dbReference>
<feature type="compositionally biased region" description="Pro residues" evidence="8">
    <location>
        <begin position="778"/>
        <end position="791"/>
    </location>
</feature>
<feature type="compositionally biased region" description="Polar residues" evidence="8">
    <location>
        <begin position="551"/>
        <end position="561"/>
    </location>
</feature>
<feature type="domain" description="F-BAR" evidence="10">
    <location>
        <begin position="28"/>
        <end position="281"/>
    </location>
</feature>
<feature type="compositionally biased region" description="Low complexity" evidence="8">
    <location>
        <begin position="583"/>
        <end position="608"/>
    </location>
</feature>
<evidence type="ECO:0000259" key="10">
    <source>
        <dbReference type="PROSITE" id="PS51741"/>
    </source>
</evidence>
<dbReference type="FunFam" id="2.30.30.40:FF:000312">
    <property type="entry name" value="Related to Cell division control protein 15"/>
    <property type="match status" value="1"/>
</dbReference>
<feature type="compositionally biased region" description="Polar residues" evidence="8">
    <location>
        <begin position="673"/>
        <end position="696"/>
    </location>
</feature>
<dbReference type="STRING" id="1328759.A0A5C2S3A5"/>
<protein>
    <recommendedName>
        <fullName evidence="13">SH3 domain-containing protein</fullName>
    </recommendedName>
</protein>
<keyword evidence="3" id="KW-0963">Cytoplasm</keyword>
<dbReference type="PROSITE" id="PS51741">
    <property type="entry name" value="F_BAR"/>
    <property type="match status" value="1"/>
</dbReference>
<comment type="subcellular location">
    <subcellularLocation>
        <location evidence="1">Cytoplasm</location>
        <location evidence="1">Cytoskeleton</location>
    </subcellularLocation>
</comment>
<dbReference type="Gene3D" id="1.20.1270.60">
    <property type="entry name" value="Arfaptin homology (AH) domain/BAR domain"/>
    <property type="match status" value="1"/>
</dbReference>
<dbReference type="GO" id="GO:0009898">
    <property type="term" value="C:cytoplasmic side of plasma membrane"/>
    <property type="evidence" value="ECO:0007669"/>
    <property type="project" value="TreeGrafter"/>
</dbReference>
<sequence>MSARRQASTTSLSRYARAGSPDFTNRSLDFCNAFWGLGDGGVDVLFARMRGAMRTMEELRGFWKERAIIEEQYAKRLAALAKTTLGKDEIGELRTSLDTLKAETEKQAQAHQLVAQAIKTDLEGSAAAFVARQQSHKRGIQAQIEKEFKTKQTQEGYVARAREKYEGDCMRINSYTAQSTLIQGRDLEKVHMKLERAQQTVQANQRDYANFARALQDTMQKWEQSWKAFCDSCQDLEEERIEFMKDNMWAYANAVSTVCVSDDESCEKLRLALEQLEVERDMENFVRDYGTGNGIPDPPPFIDYSSPDAQPASSQRPSTHVSGFVRQTQRSRQIPPPSQNQPPEPEEEPVNFTGVGAGGRDSQLQRSQTQSRASTRGQDLAQPQPQPNGAITNGRVTPNVGTRPPDPQADPIDPTAKTMLRVGPNAYEVNLDRDPQAHSGRPGSSASSMAPRVGQDDDPLAQQMNQLRNAAGGGSVRRSGQWGPPAQQSPPAGVTSRRDPGGKLSPPPGGAPANRDYRNSAEIVVGAYPAQAATSRPTSPNPPTNVFMKPPSQNSAGPSTGVSVQNVLADYQQSLPGERKSISRSNSRSNSISIPAPQASSRPMSSSSGHAGIGAQGRSTSPQPFQPLSRSASPALQGPPGGAGNRNSLSYARPPANGPPSGHGHGHAHSGSTTRQGSISIPQQPAHQQRPTSPSIGIQLDPTGRVVADDMATMYSRGAPQQPPVQQQYGAPPPPAAQQPQRRPSYNGGPNGAPYAPPPQQQQQQQQYGPGGAAMYNAPPPQQPPYAPPQQQPQQQQPLYGAPPQQQYPQQQGRPSQMYQPPPGAQGYGQQAPPPPAGALVQRGPSVNGGYYAPQQTQQQQQQQQPQYRPPSPRAPSPQPPAQPNQPPPTGQYTDDGRGVLFYVKAMYNYRATIDEEFDFQEGDIIAVTATPEDGWWSGELLDETRRQPGRHIFPSNFVCLF</sequence>
<dbReference type="PRINTS" id="PR00499">
    <property type="entry name" value="P67PHOX"/>
</dbReference>
<accession>A0A5C2S3A5</accession>
<keyword evidence="7" id="KW-0175">Coiled coil</keyword>
<dbReference type="Gene3D" id="2.30.30.40">
    <property type="entry name" value="SH3 Domains"/>
    <property type="match status" value="1"/>
</dbReference>
<evidence type="ECO:0000256" key="5">
    <source>
        <dbReference type="ARBA" id="ARBA00023212"/>
    </source>
</evidence>
<feature type="compositionally biased region" description="Polar residues" evidence="8">
    <location>
        <begin position="617"/>
        <end position="634"/>
    </location>
</feature>
<dbReference type="SMART" id="SM00055">
    <property type="entry name" value="FCH"/>
    <property type="match status" value="1"/>
</dbReference>
<dbReference type="PANTHER" id="PTHR23065:SF7">
    <property type="entry name" value="NOSTRIN, ISOFORM H"/>
    <property type="match status" value="1"/>
</dbReference>
<dbReference type="Proteomes" id="UP000313359">
    <property type="component" value="Unassembled WGS sequence"/>
</dbReference>
<keyword evidence="12" id="KW-1185">Reference proteome</keyword>
<evidence type="ECO:0008006" key="13">
    <source>
        <dbReference type="Google" id="ProtNLM"/>
    </source>
</evidence>
<dbReference type="InterPro" id="IPR036028">
    <property type="entry name" value="SH3-like_dom_sf"/>
</dbReference>
<dbReference type="GO" id="GO:0120104">
    <property type="term" value="C:mitotic actomyosin contractile ring, proximal layer"/>
    <property type="evidence" value="ECO:0007669"/>
    <property type="project" value="TreeGrafter"/>
</dbReference>
<dbReference type="CDD" id="cd07651">
    <property type="entry name" value="F-BAR_PombeCdc15_like"/>
    <property type="match status" value="1"/>
</dbReference>
<evidence type="ECO:0000313" key="11">
    <source>
        <dbReference type="EMBL" id="RPD57947.1"/>
    </source>
</evidence>
<gene>
    <name evidence="11" type="ORF">L227DRAFT_577620</name>
</gene>
<feature type="domain" description="SH3" evidence="9">
    <location>
        <begin position="899"/>
        <end position="962"/>
    </location>
</feature>
<reference evidence="11" key="1">
    <citation type="journal article" date="2018" name="Genome Biol. Evol.">
        <title>Genomics and development of Lentinus tigrinus, a white-rot wood-decaying mushroom with dimorphic fruiting bodies.</title>
        <authorList>
            <person name="Wu B."/>
            <person name="Xu Z."/>
            <person name="Knudson A."/>
            <person name="Carlson A."/>
            <person name="Chen N."/>
            <person name="Kovaka S."/>
            <person name="LaButti K."/>
            <person name="Lipzen A."/>
            <person name="Pennachio C."/>
            <person name="Riley R."/>
            <person name="Schakwitz W."/>
            <person name="Umezawa K."/>
            <person name="Ohm R.A."/>
            <person name="Grigoriev I.V."/>
            <person name="Nagy L.G."/>
            <person name="Gibbons J."/>
            <person name="Hibbett D."/>
        </authorList>
    </citation>
    <scope>NUCLEOTIDE SEQUENCE [LARGE SCALE GENOMIC DNA]</scope>
    <source>
        <strain evidence="11">ALCF2SS1-6</strain>
    </source>
</reference>
<dbReference type="InterPro" id="IPR001452">
    <property type="entry name" value="SH3_domain"/>
</dbReference>
<feature type="region of interest" description="Disordered" evidence="8">
    <location>
        <begin position="430"/>
        <end position="457"/>
    </location>
</feature>
<feature type="compositionally biased region" description="Polar residues" evidence="8">
    <location>
        <begin position="362"/>
        <end position="400"/>
    </location>
</feature>
<evidence type="ECO:0000256" key="3">
    <source>
        <dbReference type="ARBA" id="ARBA00022490"/>
    </source>
</evidence>
<keyword evidence="4" id="KW-0597">Phosphoprotein</keyword>
<dbReference type="CDD" id="cd00174">
    <property type="entry name" value="SH3"/>
    <property type="match status" value="1"/>
</dbReference>
<evidence type="ECO:0000256" key="2">
    <source>
        <dbReference type="ARBA" id="ARBA00022443"/>
    </source>
</evidence>
<feature type="compositionally biased region" description="Pro residues" evidence="8">
    <location>
        <begin position="334"/>
        <end position="343"/>
    </location>
</feature>
<dbReference type="Pfam" id="PF00611">
    <property type="entry name" value="FCH"/>
    <property type="match status" value="1"/>
</dbReference>
<dbReference type="InterPro" id="IPR001060">
    <property type="entry name" value="FCH_dom"/>
</dbReference>
<dbReference type="SUPFAM" id="SSF50044">
    <property type="entry name" value="SH3-domain"/>
    <property type="match status" value="1"/>
</dbReference>
<feature type="compositionally biased region" description="Low complexity" evidence="8">
    <location>
        <begin position="854"/>
        <end position="867"/>
    </location>
</feature>
<dbReference type="EMBL" id="ML122278">
    <property type="protein sequence ID" value="RPD57947.1"/>
    <property type="molecule type" value="Genomic_DNA"/>
</dbReference>
<evidence type="ECO:0000256" key="7">
    <source>
        <dbReference type="PROSITE-ProRule" id="PRU01077"/>
    </source>
</evidence>
<feature type="compositionally biased region" description="Low complexity" evidence="8">
    <location>
        <begin position="738"/>
        <end position="754"/>
    </location>
</feature>
<dbReference type="SUPFAM" id="SSF103657">
    <property type="entry name" value="BAR/IMD domain-like"/>
    <property type="match status" value="1"/>
</dbReference>
<evidence type="ECO:0000256" key="8">
    <source>
        <dbReference type="SAM" id="MobiDB-lite"/>
    </source>
</evidence>
<evidence type="ECO:0000256" key="4">
    <source>
        <dbReference type="ARBA" id="ARBA00022553"/>
    </source>
</evidence>
<name>A0A5C2S3A5_9APHY</name>
<feature type="compositionally biased region" description="Low complexity" evidence="8">
    <location>
        <begin position="792"/>
        <end position="812"/>
    </location>
</feature>
<keyword evidence="5" id="KW-0206">Cytoskeleton</keyword>
<dbReference type="SMART" id="SM00326">
    <property type="entry name" value="SH3"/>
    <property type="match status" value="1"/>
</dbReference>
<feature type="region of interest" description="Disordered" evidence="8">
    <location>
        <begin position="470"/>
        <end position="516"/>
    </location>
</feature>
<proteinExistence type="predicted"/>
<dbReference type="GO" id="GO:0030036">
    <property type="term" value="P:actin cytoskeleton organization"/>
    <property type="evidence" value="ECO:0007669"/>
    <property type="project" value="UniProtKB-ARBA"/>
</dbReference>
<feature type="compositionally biased region" description="Pro residues" evidence="8">
    <location>
        <begin position="868"/>
        <end position="890"/>
    </location>
</feature>
<evidence type="ECO:0000259" key="9">
    <source>
        <dbReference type="PROSITE" id="PS50002"/>
    </source>
</evidence>
<keyword evidence="2 6" id="KW-0728">SH3 domain</keyword>
<dbReference type="InterPro" id="IPR027267">
    <property type="entry name" value="AH/BAR_dom_sf"/>
</dbReference>
<dbReference type="PROSITE" id="PS50002">
    <property type="entry name" value="SH3"/>
    <property type="match status" value="1"/>
</dbReference>
<feature type="compositionally biased region" description="Polar residues" evidence="8">
    <location>
        <begin position="307"/>
        <end position="328"/>
    </location>
</feature>
<dbReference type="FunFam" id="1.20.1270.60:FF:000045">
    <property type="entry name" value="Cell division control protein"/>
    <property type="match status" value="1"/>
</dbReference>
<dbReference type="PANTHER" id="PTHR23065">
    <property type="entry name" value="PROLINE-SERINE-THREONINE PHOSPHATASE INTERACTING PROTEIN 1"/>
    <property type="match status" value="1"/>
</dbReference>
<dbReference type="OrthoDB" id="19092at2759"/>
<evidence type="ECO:0000256" key="1">
    <source>
        <dbReference type="ARBA" id="ARBA00004245"/>
    </source>
</evidence>
<dbReference type="GO" id="GO:0005543">
    <property type="term" value="F:phospholipid binding"/>
    <property type="evidence" value="ECO:0007669"/>
    <property type="project" value="TreeGrafter"/>
</dbReference>
<dbReference type="AlphaFoldDB" id="A0A5C2S3A5"/>
<evidence type="ECO:0000256" key="6">
    <source>
        <dbReference type="PROSITE-ProRule" id="PRU00192"/>
    </source>
</evidence>
<evidence type="ECO:0000313" key="12">
    <source>
        <dbReference type="Proteomes" id="UP000313359"/>
    </source>
</evidence>